<dbReference type="OrthoDB" id="8015696at2759"/>
<evidence type="ECO:0000313" key="3">
    <source>
        <dbReference type="EMBL" id="EDV44907.1"/>
    </source>
</evidence>
<feature type="domain" description="DUF7041" evidence="2">
    <location>
        <begin position="2"/>
        <end position="74"/>
    </location>
</feature>
<dbReference type="PANTHER" id="PTHR33327:SF3">
    <property type="entry name" value="RNA-DIRECTED DNA POLYMERASE"/>
    <property type="match status" value="1"/>
</dbReference>
<organism evidence="3 4">
    <name type="scientific">Drosophila ananassae</name>
    <name type="common">Fruit fly</name>
    <dbReference type="NCBI Taxonomy" id="7217"/>
    <lineage>
        <taxon>Eukaryota</taxon>
        <taxon>Metazoa</taxon>
        <taxon>Ecdysozoa</taxon>
        <taxon>Arthropoda</taxon>
        <taxon>Hexapoda</taxon>
        <taxon>Insecta</taxon>
        <taxon>Pterygota</taxon>
        <taxon>Neoptera</taxon>
        <taxon>Endopterygota</taxon>
        <taxon>Diptera</taxon>
        <taxon>Brachycera</taxon>
        <taxon>Muscomorpha</taxon>
        <taxon>Ephydroidea</taxon>
        <taxon>Drosophilidae</taxon>
        <taxon>Drosophila</taxon>
        <taxon>Sophophora</taxon>
    </lineage>
</organism>
<dbReference type="EMBL" id="CH906418">
    <property type="protein sequence ID" value="EDV44907.1"/>
    <property type="molecule type" value="Genomic_DNA"/>
</dbReference>
<dbReference type="eggNOG" id="ENOG502TBM7">
    <property type="taxonomic scope" value="Eukaryota"/>
</dbReference>
<dbReference type="SMR" id="B3N2R2"/>
<dbReference type="PANTHER" id="PTHR33327">
    <property type="entry name" value="ENDONUCLEASE"/>
    <property type="match status" value="1"/>
</dbReference>
<dbReference type="Pfam" id="PF23055">
    <property type="entry name" value="DUF7041"/>
    <property type="match status" value="1"/>
</dbReference>
<gene>
    <name evidence="3" type="primary">Dana\GF13918</name>
    <name evidence="3" type="synonym">dana_GLEANR_14109</name>
    <name evidence="3" type="ORF">GF13918</name>
</gene>
<feature type="compositionally biased region" description="Low complexity" evidence="1">
    <location>
        <begin position="202"/>
        <end position="216"/>
    </location>
</feature>
<dbReference type="InParanoid" id="B3N2R2"/>
<evidence type="ECO:0000313" key="4">
    <source>
        <dbReference type="Proteomes" id="UP000007801"/>
    </source>
</evidence>
<dbReference type="InterPro" id="IPR055469">
    <property type="entry name" value="DUF7041"/>
</dbReference>
<dbReference type="PhylomeDB" id="B3N2R2"/>
<accession>B3N2R2</accession>
<proteinExistence type="predicted"/>
<protein>
    <recommendedName>
        <fullName evidence="2">DUF7041 domain-containing protein</fullName>
    </recommendedName>
</protein>
<dbReference type="OMA" id="HEKNTAV"/>
<keyword evidence="4" id="KW-1185">Reference proteome</keyword>
<dbReference type="HOGENOM" id="CLU_014031_1_0_1"/>
<evidence type="ECO:0000259" key="2">
    <source>
        <dbReference type="Pfam" id="PF23055"/>
    </source>
</evidence>
<reference evidence="3 4" key="1">
    <citation type="journal article" date="2007" name="Nature">
        <title>Evolution of genes and genomes on the Drosophila phylogeny.</title>
        <authorList>
            <consortium name="Drosophila 12 Genomes Consortium"/>
            <person name="Clark A.G."/>
            <person name="Eisen M.B."/>
            <person name="Smith D.R."/>
            <person name="Bergman C.M."/>
            <person name="Oliver B."/>
            <person name="Markow T.A."/>
            <person name="Kaufman T.C."/>
            <person name="Kellis M."/>
            <person name="Gelbart W."/>
            <person name="Iyer V.N."/>
            <person name="Pollard D.A."/>
            <person name="Sackton T.B."/>
            <person name="Larracuente A.M."/>
            <person name="Singh N.D."/>
            <person name="Abad J.P."/>
            <person name="Abt D.N."/>
            <person name="Adryan B."/>
            <person name="Aguade M."/>
            <person name="Akashi H."/>
            <person name="Anderson W.W."/>
            <person name="Aquadro C.F."/>
            <person name="Ardell D.H."/>
            <person name="Arguello R."/>
            <person name="Artieri C.G."/>
            <person name="Barbash D.A."/>
            <person name="Barker D."/>
            <person name="Barsanti P."/>
            <person name="Batterham P."/>
            <person name="Batzoglou S."/>
            <person name="Begun D."/>
            <person name="Bhutkar A."/>
            <person name="Blanco E."/>
            <person name="Bosak S.A."/>
            <person name="Bradley R.K."/>
            <person name="Brand A.D."/>
            <person name="Brent M.R."/>
            <person name="Brooks A.N."/>
            <person name="Brown R.H."/>
            <person name="Butlin R.K."/>
            <person name="Caggese C."/>
            <person name="Calvi B.R."/>
            <person name="Bernardo de Carvalho A."/>
            <person name="Caspi A."/>
            <person name="Castrezana S."/>
            <person name="Celniker S.E."/>
            <person name="Chang J.L."/>
            <person name="Chapple C."/>
            <person name="Chatterji S."/>
            <person name="Chinwalla A."/>
            <person name="Civetta A."/>
            <person name="Clifton S.W."/>
            <person name="Comeron J.M."/>
            <person name="Costello J.C."/>
            <person name="Coyne J.A."/>
            <person name="Daub J."/>
            <person name="David R.G."/>
            <person name="Delcher A.L."/>
            <person name="Delehaunty K."/>
            <person name="Do C.B."/>
            <person name="Ebling H."/>
            <person name="Edwards K."/>
            <person name="Eickbush T."/>
            <person name="Evans J.D."/>
            <person name="Filipski A."/>
            <person name="Findeiss S."/>
            <person name="Freyhult E."/>
            <person name="Fulton L."/>
            <person name="Fulton R."/>
            <person name="Garcia A.C."/>
            <person name="Gardiner A."/>
            <person name="Garfield D.A."/>
            <person name="Garvin B.E."/>
            <person name="Gibson G."/>
            <person name="Gilbert D."/>
            <person name="Gnerre S."/>
            <person name="Godfrey J."/>
            <person name="Good R."/>
            <person name="Gotea V."/>
            <person name="Gravely B."/>
            <person name="Greenberg A.J."/>
            <person name="Griffiths-Jones S."/>
            <person name="Gross S."/>
            <person name="Guigo R."/>
            <person name="Gustafson E.A."/>
            <person name="Haerty W."/>
            <person name="Hahn M.W."/>
            <person name="Halligan D.L."/>
            <person name="Halpern A.L."/>
            <person name="Halter G.M."/>
            <person name="Han M.V."/>
            <person name="Heger A."/>
            <person name="Hillier L."/>
            <person name="Hinrichs A.S."/>
            <person name="Holmes I."/>
            <person name="Hoskins R.A."/>
            <person name="Hubisz M.J."/>
            <person name="Hultmark D."/>
            <person name="Huntley M.A."/>
            <person name="Jaffe D.B."/>
            <person name="Jagadeeshan S."/>
            <person name="Jeck W.R."/>
            <person name="Johnson J."/>
            <person name="Jones C.D."/>
            <person name="Jordan W.C."/>
            <person name="Karpen G.H."/>
            <person name="Kataoka E."/>
            <person name="Keightley P.D."/>
            <person name="Kheradpour P."/>
            <person name="Kirkness E.F."/>
            <person name="Koerich L.B."/>
            <person name="Kristiansen K."/>
            <person name="Kudrna D."/>
            <person name="Kulathinal R.J."/>
            <person name="Kumar S."/>
            <person name="Kwok R."/>
            <person name="Lander E."/>
            <person name="Langley C.H."/>
            <person name="Lapoint R."/>
            <person name="Lazzaro B.P."/>
            <person name="Lee S.J."/>
            <person name="Levesque L."/>
            <person name="Li R."/>
            <person name="Lin C.F."/>
            <person name="Lin M.F."/>
            <person name="Lindblad-Toh K."/>
            <person name="Llopart A."/>
            <person name="Long M."/>
            <person name="Low L."/>
            <person name="Lozovsky E."/>
            <person name="Lu J."/>
            <person name="Luo M."/>
            <person name="Machado C.A."/>
            <person name="Makalowski W."/>
            <person name="Marzo M."/>
            <person name="Matsuda M."/>
            <person name="Matzkin L."/>
            <person name="McAllister B."/>
            <person name="McBride C.S."/>
            <person name="McKernan B."/>
            <person name="McKernan K."/>
            <person name="Mendez-Lago M."/>
            <person name="Minx P."/>
            <person name="Mollenhauer M.U."/>
            <person name="Montooth K."/>
            <person name="Mount S.M."/>
            <person name="Mu X."/>
            <person name="Myers E."/>
            <person name="Negre B."/>
            <person name="Newfeld S."/>
            <person name="Nielsen R."/>
            <person name="Noor M.A."/>
            <person name="O'Grady P."/>
            <person name="Pachter L."/>
            <person name="Papaceit M."/>
            <person name="Parisi M.J."/>
            <person name="Parisi M."/>
            <person name="Parts L."/>
            <person name="Pedersen J.S."/>
            <person name="Pesole G."/>
            <person name="Phillippy A.M."/>
            <person name="Ponting C.P."/>
            <person name="Pop M."/>
            <person name="Porcelli D."/>
            <person name="Powell J.R."/>
            <person name="Prohaska S."/>
            <person name="Pruitt K."/>
            <person name="Puig M."/>
            <person name="Quesneville H."/>
            <person name="Ram K.R."/>
            <person name="Rand D."/>
            <person name="Rasmussen M.D."/>
            <person name="Reed L.K."/>
            <person name="Reenan R."/>
            <person name="Reily A."/>
            <person name="Remington K.A."/>
            <person name="Rieger T.T."/>
            <person name="Ritchie M.G."/>
            <person name="Robin C."/>
            <person name="Rogers Y.H."/>
            <person name="Rohde C."/>
            <person name="Rozas J."/>
            <person name="Rubenfield M.J."/>
            <person name="Ruiz A."/>
            <person name="Russo S."/>
            <person name="Salzberg S.L."/>
            <person name="Sanchez-Gracia A."/>
            <person name="Saranga D.J."/>
            <person name="Sato H."/>
            <person name="Schaeffer S.W."/>
            <person name="Schatz M.C."/>
            <person name="Schlenke T."/>
            <person name="Schwartz R."/>
            <person name="Segarra C."/>
            <person name="Singh R.S."/>
            <person name="Sirot L."/>
            <person name="Sirota M."/>
            <person name="Sisneros N.B."/>
            <person name="Smith C.D."/>
            <person name="Smith T.F."/>
            <person name="Spieth J."/>
            <person name="Stage D.E."/>
            <person name="Stark A."/>
            <person name="Stephan W."/>
            <person name="Strausberg R.L."/>
            <person name="Strempel S."/>
            <person name="Sturgill D."/>
            <person name="Sutton G."/>
            <person name="Sutton G.G."/>
            <person name="Tao W."/>
            <person name="Teichmann S."/>
            <person name="Tobari Y.N."/>
            <person name="Tomimura Y."/>
            <person name="Tsolas J.M."/>
            <person name="Valente V.L."/>
            <person name="Venter E."/>
            <person name="Venter J.C."/>
            <person name="Vicario S."/>
            <person name="Vieira F.G."/>
            <person name="Vilella A.J."/>
            <person name="Villasante A."/>
            <person name="Walenz B."/>
            <person name="Wang J."/>
            <person name="Wasserman M."/>
            <person name="Watts T."/>
            <person name="Wilson D."/>
            <person name="Wilson R.K."/>
            <person name="Wing R.A."/>
            <person name="Wolfner M.F."/>
            <person name="Wong A."/>
            <person name="Wong G.K."/>
            <person name="Wu C.I."/>
            <person name="Wu G."/>
            <person name="Yamamoto D."/>
            <person name="Yang H.P."/>
            <person name="Yang S.P."/>
            <person name="Yorke J.A."/>
            <person name="Yoshida K."/>
            <person name="Zdobnov E."/>
            <person name="Zhang P."/>
            <person name="Zhang Y."/>
            <person name="Zimin A.V."/>
            <person name="Baldwin J."/>
            <person name="Abdouelleil A."/>
            <person name="Abdulkadir J."/>
            <person name="Abebe A."/>
            <person name="Abera B."/>
            <person name="Abreu J."/>
            <person name="Acer S.C."/>
            <person name="Aftuck L."/>
            <person name="Alexander A."/>
            <person name="An P."/>
            <person name="Anderson E."/>
            <person name="Anderson S."/>
            <person name="Arachi H."/>
            <person name="Azer M."/>
            <person name="Bachantsang P."/>
            <person name="Barry A."/>
            <person name="Bayul T."/>
            <person name="Berlin A."/>
            <person name="Bessette D."/>
            <person name="Bloom T."/>
            <person name="Blye J."/>
            <person name="Boguslavskiy L."/>
            <person name="Bonnet C."/>
            <person name="Boukhgalter B."/>
            <person name="Bourzgui I."/>
            <person name="Brown A."/>
            <person name="Cahill P."/>
            <person name="Channer S."/>
            <person name="Cheshatsang Y."/>
            <person name="Chuda L."/>
            <person name="Citroen M."/>
            <person name="Collymore A."/>
            <person name="Cooke P."/>
            <person name="Costello M."/>
            <person name="D'Aco K."/>
            <person name="Daza R."/>
            <person name="De Haan G."/>
            <person name="DeGray S."/>
            <person name="DeMaso C."/>
            <person name="Dhargay N."/>
            <person name="Dooley K."/>
            <person name="Dooley E."/>
            <person name="Doricent M."/>
            <person name="Dorje P."/>
            <person name="Dorjee K."/>
            <person name="Dupes A."/>
            <person name="Elong R."/>
            <person name="Falk J."/>
            <person name="Farina A."/>
            <person name="Faro S."/>
            <person name="Ferguson D."/>
            <person name="Fisher S."/>
            <person name="Foley C.D."/>
            <person name="Franke A."/>
            <person name="Friedrich D."/>
            <person name="Gadbois L."/>
            <person name="Gearin G."/>
            <person name="Gearin C.R."/>
            <person name="Giannoukos G."/>
            <person name="Goode T."/>
            <person name="Graham J."/>
            <person name="Grandbois E."/>
            <person name="Grewal S."/>
            <person name="Gyaltsen K."/>
            <person name="Hafez N."/>
            <person name="Hagos B."/>
            <person name="Hall J."/>
            <person name="Henson C."/>
            <person name="Hollinger A."/>
            <person name="Honan T."/>
            <person name="Huard M.D."/>
            <person name="Hughes L."/>
            <person name="Hurhula B."/>
            <person name="Husby M.E."/>
            <person name="Kamat A."/>
            <person name="Kanga B."/>
            <person name="Kashin S."/>
            <person name="Khazanovich D."/>
            <person name="Kisner P."/>
            <person name="Lance K."/>
            <person name="Lara M."/>
            <person name="Lee W."/>
            <person name="Lennon N."/>
            <person name="Letendre F."/>
            <person name="LeVine R."/>
            <person name="Lipovsky A."/>
            <person name="Liu X."/>
            <person name="Liu J."/>
            <person name="Liu S."/>
            <person name="Lokyitsang T."/>
            <person name="Lokyitsang Y."/>
            <person name="Lubonja R."/>
            <person name="Lui A."/>
            <person name="MacDonald P."/>
            <person name="Magnisalis V."/>
            <person name="Maru K."/>
            <person name="Matthews C."/>
            <person name="McCusker W."/>
            <person name="McDonough S."/>
            <person name="Mehta T."/>
            <person name="Meldrim J."/>
            <person name="Meneus L."/>
            <person name="Mihai O."/>
            <person name="Mihalev A."/>
            <person name="Mihova T."/>
            <person name="Mittelman R."/>
            <person name="Mlenga V."/>
            <person name="Montmayeur A."/>
            <person name="Mulrain L."/>
            <person name="Navidi A."/>
            <person name="Naylor J."/>
            <person name="Negash T."/>
            <person name="Nguyen T."/>
            <person name="Nguyen N."/>
            <person name="Nicol R."/>
            <person name="Norbu C."/>
            <person name="Norbu N."/>
            <person name="Novod N."/>
            <person name="O'Neill B."/>
            <person name="Osman S."/>
            <person name="Markiewicz E."/>
            <person name="Oyono O.L."/>
            <person name="Patti C."/>
            <person name="Phunkhang P."/>
            <person name="Pierre F."/>
            <person name="Priest M."/>
            <person name="Raghuraman S."/>
            <person name="Rege F."/>
            <person name="Reyes R."/>
            <person name="Rise C."/>
            <person name="Rogov P."/>
            <person name="Ross K."/>
            <person name="Ryan E."/>
            <person name="Settipalli S."/>
            <person name="Shea T."/>
            <person name="Sherpa N."/>
            <person name="Shi L."/>
            <person name="Shih D."/>
            <person name="Sparrow T."/>
            <person name="Spaulding J."/>
            <person name="Stalker J."/>
            <person name="Stange-Thomann N."/>
            <person name="Stavropoulos S."/>
            <person name="Stone C."/>
            <person name="Strader C."/>
            <person name="Tesfaye S."/>
            <person name="Thomson T."/>
            <person name="Thoulutsang Y."/>
            <person name="Thoulutsang D."/>
            <person name="Topham K."/>
            <person name="Topping I."/>
            <person name="Tsamla T."/>
            <person name="Vassiliev H."/>
            <person name="Vo A."/>
            <person name="Wangchuk T."/>
            <person name="Wangdi T."/>
            <person name="Weiand M."/>
            <person name="Wilkinson J."/>
            <person name="Wilson A."/>
            <person name="Yadav S."/>
            <person name="Young G."/>
            <person name="Yu Q."/>
            <person name="Zembek L."/>
            <person name="Zhong D."/>
            <person name="Zimmer A."/>
            <person name="Zwirko Z."/>
            <person name="Jaffe D.B."/>
            <person name="Alvarez P."/>
            <person name="Brockman W."/>
            <person name="Butler J."/>
            <person name="Chin C."/>
            <person name="Gnerre S."/>
            <person name="Grabherr M."/>
            <person name="Kleber M."/>
            <person name="Mauceli E."/>
            <person name="MacCallum I."/>
        </authorList>
    </citation>
    <scope>NUCLEOTIDE SEQUENCE [LARGE SCALE GENOMIC DNA]</scope>
    <source>
        <strain evidence="4">Tucson 14024-0371.13</strain>
    </source>
</reference>
<feature type="region of interest" description="Disordered" evidence="1">
    <location>
        <begin position="195"/>
        <end position="224"/>
    </location>
</feature>
<name>B3N2R2_DROAN</name>
<dbReference type="AlphaFoldDB" id="B3N2R2"/>
<dbReference type="Proteomes" id="UP000007801">
    <property type="component" value="Unassembled WGS sequence"/>
</dbReference>
<evidence type="ECO:0000256" key="1">
    <source>
        <dbReference type="SAM" id="MobiDB-lite"/>
    </source>
</evidence>
<sequence length="257" mass="29379">MFFTKLESWFALQGLGARKEQEKFAAVIAYADPKYLEQVHDLVNNPPETAPYSTLKEAILSKFTDSEMVRLDRLATGIQLGDSRPSHLLCQLQQTKATCDESVVQRYWIKRLPPLVRAVIVGMIGSSPQTKLSQLAKAADAVMDSLNDDASDHVYAFSKNKQQQSHQEERVITLTKRLDDNDKALQQINNKLGQLLNHNQTRGRNNQRPQNYYRNNAPSNDRSSQQLCWYHNKYGRDAQRCSQPCSFTAFNEDDQKN</sequence>